<keyword evidence="3" id="KW-1185">Reference proteome</keyword>
<sequence length="83" mass="8615">MAARGLSVETGCAAATVVPMERKSAAVAAVVIKRMSDSNASEVAPPNSQPKGAINDETLRPKSEGFVKVELRGLEPLTPTLPV</sequence>
<gene>
    <name evidence="2" type="ORF">GCM10011591_15460</name>
</gene>
<evidence type="ECO:0000313" key="2">
    <source>
        <dbReference type="EMBL" id="GGK44779.1"/>
    </source>
</evidence>
<reference evidence="2" key="2">
    <citation type="submission" date="2020-09" db="EMBL/GenBank/DDBJ databases">
        <authorList>
            <person name="Sun Q."/>
            <person name="Zhou Y."/>
        </authorList>
    </citation>
    <scope>NUCLEOTIDE SEQUENCE</scope>
    <source>
        <strain evidence="2">CGMCC 4.7278</strain>
    </source>
</reference>
<proteinExistence type="predicted"/>
<dbReference type="Proteomes" id="UP000612956">
    <property type="component" value="Unassembled WGS sequence"/>
</dbReference>
<protein>
    <submittedName>
        <fullName evidence="2">Uncharacterized protein</fullName>
    </submittedName>
</protein>
<dbReference type="EMBL" id="BMMW01000001">
    <property type="protein sequence ID" value="GGK44779.1"/>
    <property type="molecule type" value="Genomic_DNA"/>
</dbReference>
<organism evidence="2 3">
    <name type="scientific">Nocardia camponoti</name>
    <dbReference type="NCBI Taxonomy" id="1616106"/>
    <lineage>
        <taxon>Bacteria</taxon>
        <taxon>Bacillati</taxon>
        <taxon>Actinomycetota</taxon>
        <taxon>Actinomycetes</taxon>
        <taxon>Mycobacteriales</taxon>
        <taxon>Nocardiaceae</taxon>
        <taxon>Nocardia</taxon>
    </lineage>
</organism>
<feature type="region of interest" description="Disordered" evidence="1">
    <location>
        <begin position="36"/>
        <end position="60"/>
    </location>
</feature>
<accession>A0A917V618</accession>
<name>A0A917V618_9NOCA</name>
<dbReference type="AlphaFoldDB" id="A0A917V618"/>
<reference evidence="2" key="1">
    <citation type="journal article" date="2014" name="Int. J. Syst. Evol. Microbiol.">
        <title>Complete genome sequence of Corynebacterium casei LMG S-19264T (=DSM 44701T), isolated from a smear-ripened cheese.</title>
        <authorList>
            <consortium name="US DOE Joint Genome Institute (JGI-PGF)"/>
            <person name="Walter F."/>
            <person name="Albersmeier A."/>
            <person name="Kalinowski J."/>
            <person name="Ruckert C."/>
        </authorList>
    </citation>
    <scope>NUCLEOTIDE SEQUENCE</scope>
    <source>
        <strain evidence="2">CGMCC 4.7278</strain>
    </source>
</reference>
<comment type="caution">
    <text evidence="2">The sequence shown here is derived from an EMBL/GenBank/DDBJ whole genome shotgun (WGS) entry which is preliminary data.</text>
</comment>
<evidence type="ECO:0000313" key="3">
    <source>
        <dbReference type="Proteomes" id="UP000612956"/>
    </source>
</evidence>
<evidence type="ECO:0000256" key="1">
    <source>
        <dbReference type="SAM" id="MobiDB-lite"/>
    </source>
</evidence>